<evidence type="ECO:0000313" key="3">
    <source>
        <dbReference type="WBParaSite" id="PSU_v2.g19297.t1"/>
    </source>
</evidence>
<proteinExistence type="predicted"/>
<dbReference type="AlphaFoldDB" id="A0A914YJ15"/>
<dbReference type="InterPro" id="IPR008984">
    <property type="entry name" value="SMAD_FHA_dom_sf"/>
</dbReference>
<dbReference type="Pfam" id="PF00498">
    <property type="entry name" value="FHA"/>
    <property type="match status" value="1"/>
</dbReference>
<dbReference type="Proteomes" id="UP000887577">
    <property type="component" value="Unplaced"/>
</dbReference>
<evidence type="ECO:0000259" key="1">
    <source>
        <dbReference type="PROSITE" id="PS50006"/>
    </source>
</evidence>
<dbReference type="SUPFAM" id="SSF49879">
    <property type="entry name" value="SMAD/FHA domain"/>
    <property type="match status" value="1"/>
</dbReference>
<dbReference type="InterPro" id="IPR000253">
    <property type="entry name" value="FHA_dom"/>
</dbReference>
<accession>A0A914YJ15</accession>
<dbReference type="WBParaSite" id="PSU_v2.g19297.t1">
    <property type="protein sequence ID" value="PSU_v2.g19297.t1"/>
    <property type="gene ID" value="PSU_v2.g19297"/>
</dbReference>
<dbReference type="PROSITE" id="PS50006">
    <property type="entry name" value="FHA_DOMAIN"/>
    <property type="match status" value="1"/>
</dbReference>
<keyword evidence="2" id="KW-1185">Reference proteome</keyword>
<organism evidence="2 3">
    <name type="scientific">Panagrolaimus superbus</name>
    <dbReference type="NCBI Taxonomy" id="310955"/>
    <lineage>
        <taxon>Eukaryota</taxon>
        <taxon>Metazoa</taxon>
        <taxon>Ecdysozoa</taxon>
        <taxon>Nematoda</taxon>
        <taxon>Chromadorea</taxon>
        <taxon>Rhabditida</taxon>
        <taxon>Tylenchina</taxon>
        <taxon>Panagrolaimomorpha</taxon>
        <taxon>Panagrolaimoidea</taxon>
        <taxon>Panagrolaimidae</taxon>
        <taxon>Panagrolaimus</taxon>
    </lineage>
</organism>
<reference evidence="3" key="1">
    <citation type="submission" date="2022-11" db="UniProtKB">
        <authorList>
            <consortium name="WormBaseParasite"/>
        </authorList>
    </citation>
    <scope>IDENTIFICATION</scope>
</reference>
<dbReference type="CDD" id="cd00060">
    <property type="entry name" value="FHA"/>
    <property type="match status" value="1"/>
</dbReference>
<sequence>MASQISDLELNDPEMDYYLLPVPGGVQENTTEIVLKFRHGRCLVGSHVEADVTIVGKSVSGKHVEFVYSTAENEIFAKDFNSTNGTVVFDCTSHTQVDVHQKFISVGTGYYIGIAGLF</sequence>
<evidence type="ECO:0000313" key="2">
    <source>
        <dbReference type="Proteomes" id="UP000887577"/>
    </source>
</evidence>
<dbReference type="Gene3D" id="2.60.200.20">
    <property type="match status" value="1"/>
</dbReference>
<name>A0A914YJ15_9BILA</name>
<feature type="domain" description="FHA" evidence="1">
    <location>
        <begin position="42"/>
        <end position="88"/>
    </location>
</feature>
<protein>
    <submittedName>
        <fullName evidence="3">FHA domain-containing protein</fullName>
    </submittedName>
</protein>